<proteinExistence type="predicted"/>
<evidence type="ECO:0000313" key="3">
    <source>
        <dbReference type="EMBL" id="PJO44877.1"/>
    </source>
</evidence>
<dbReference type="AlphaFoldDB" id="A0A2M9Q9Y1"/>
<dbReference type="InterPro" id="IPR050469">
    <property type="entry name" value="Diguanylate_Cyclase"/>
</dbReference>
<evidence type="ECO:0000259" key="2">
    <source>
        <dbReference type="PROSITE" id="PS50887"/>
    </source>
</evidence>
<dbReference type="EMBL" id="PHQY01000322">
    <property type="protein sequence ID" value="PJO44877.1"/>
    <property type="molecule type" value="Genomic_DNA"/>
</dbReference>
<dbReference type="Pfam" id="PF00990">
    <property type="entry name" value="GGDEF"/>
    <property type="match status" value="1"/>
</dbReference>
<feature type="transmembrane region" description="Helical" evidence="1">
    <location>
        <begin position="33"/>
        <end position="52"/>
    </location>
</feature>
<dbReference type="SMART" id="SM00267">
    <property type="entry name" value="GGDEF"/>
    <property type="match status" value="1"/>
</dbReference>
<dbReference type="CDD" id="cd01949">
    <property type="entry name" value="GGDEF"/>
    <property type="match status" value="1"/>
</dbReference>
<dbReference type="InterPro" id="IPR000160">
    <property type="entry name" value="GGDEF_dom"/>
</dbReference>
<keyword evidence="1" id="KW-0812">Transmembrane</keyword>
<evidence type="ECO:0000256" key="1">
    <source>
        <dbReference type="SAM" id="Phobius"/>
    </source>
</evidence>
<name>A0A2M9Q9Y1_9BACI</name>
<dbReference type="PANTHER" id="PTHR45138">
    <property type="entry name" value="REGULATORY COMPONENTS OF SENSORY TRANSDUCTION SYSTEM"/>
    <property type="match status" value="1"/>
</dbReference>
<dbReference type="InterPro" id="IPR029787">
    <property type="entry name" value="Nucleotide_cyclase"/>
</dbReference>
<dbReference type="Gene3D" id="3.30.70.270">
    <property type="match status" value="1"/>
</dbReference>
<evidence type="ECO:0000313" key="4">
    <source>
        <dbReference type="Proteomes" id="UP000232101"/>
    </source>
</evidence>
<dbReference type="InterPro" id="IPR043128">
    <property type="entry name" value="Rev_trsase/Diguanyl_cyclase"/>
</dbReference>
<dbReference type="SUPFAM" id="SSF55073">
    <property type="entry name" value="Nucleotide cyclase"/>
    <property type="match status" value="1"/>
</dbReference>
<reference evidence="3 4" key="1">
    <citation type="submission" date="2017-11" db="EMBL/GenBank/DDBJ databases">
        <title>Bacterial isolate from king chilli rhizosphere.</title>
        <authorList>
            <person name="Takhelmayum P."/>
            <person name="Sarangthem I."/>
        </authorList>
    </citation>
    <scope>NUCLEOTIDE SEQUENCE [LARGE SCALE GENOMIC DNA]</scope>
    <source>
        <strain evidence="4">t26</strain>
    </source>
</reference>
<feature type="transmembrane region" description="Helical" evidence="1">
    <location>
        <begin position="86"/>
        <end position="114"/>
    </location>
</feature>
<gene>
    <name evidence="3" type="ORF">CWD94_04110</name>
</gene>
<dbReference type="PANTHER" id="PTHR45138:SF9">
    <property type="entry name" value="DIGUANYLATE CYCLASE DGCM-RELATED"/>
    <property type="match status" value="1"/>
</dbReference>
<dbReference type="PROSITE" id="PS50887">
    <property type="entry name" value="GGDEF"/>
    <property type="match status" value="1"/>
</dbReference>
<sequence length="326" mass="36910">MPLLTIVMSVLYQYLRLKFNMAITMKNARKENMLLLTGQLLLLFSAGIYIWMPLQLNFYIPFIVSSVFLIDYIKPWLMNERPLSKIAISLLVVATFIPFVKGVSLIVLMLYVIYGGYMYSEMKDRLGVLTMTLSAFLTVITNNDLFVWSGATIYFALNHVSHTTQLISMLQNASENVVTDTLTGLYNRRWLFKKAEQIVQQQDIGIIFCDIDNFKNLNDEKGHEHGDLVLQQTGEIMRRILNGNGFGVRYGGEELIGLVTNATDTERLAEKLLEAVRKEINITMSIGIAVGQGSVDDLVKTADQRMYISKNTGKNKITLHNEVEAS</sequence>
<feature type="transmembrane region" description="Helical" evidence="1">
    <location>
        <begin position="134"/>
        <end position="157"/>
    </location>
</feature>
<keyword evidence="1" id="KW-1133">Transmembrane helix</keyword>
<dbReference type="GO" id="GO:0052621">
    <property type="term" value="F:diguanylate cyclase activity"/>
    <property type="evidence" value="ECO:0007669"/>
    <property type="project" value="TreeGrafter"/>
</dbReference>
<feature type="domain" description="GGDEF" evidence="2">
    <location>
        <begin position="202"/>
        <end position="322"/>
    </location>
</feature>
<organism evidence="3 4">
    <name type="scientific">Lysinibacillus xylanilyticus</name>
    <dbReference type="NCBI Taxonomy" id="582475"/>
    <lineage>
        <taxon>Bacteria</taxon>
        <taxon>Bacillati</taxon>
        <taxon>Bacillota</taxon>
        <taxon>Bacilli</taxon>
        <taxon>Bacillales</taxon>
        <taxon>Bacillaceae</taxon>
        <taxon>Lysinibacillus</taxon>
    </lineage>
</organism>
<comment type="caution">
    <text evidence="3">The sequence shown here is derived from an EMBL/GenBank/DDBJ whole genome shotgun (WGS) entry which is preliminary data.</text>
</comment>
<protein>
    <recommendedName>
        <fullName evidence="2">GGDEF domain-containing protein</fullName>
    </recommendedName>
</protein>
<keyword evidence="1" id="KW-0472">Membrane</keyword>
<accession>A0A2M9Q9Y1</accession>
<dbReference type="Proteomes" id="UP000232101">
    <property type="component" value="Unassembled WGS sequence"/>
</dbReference>
<dbReference type="NCBIfam" id="TIGR00254">
    <property type="entry name" value="GGDEF"/>
    <property type="match status" value="1"/>
</dbReference>